<dbReference type="InterPro" id="IPR036388">
    <property type="entry name" value="WH-like_DNA-bd_sf"/>
</dbReference>
<dbReference type="InterPro" id="IPR036390">
    <property type="entry name" value="WH_DNA-bd_sf"/>
</dbReference>
<dbReference type="EMBL" id="JAESWA010000017">
    <property type="protein sequence ID" value="MBL4931181.1"/>
    <property type="molecule type" value="Genomic_DNA"/>
</dbReference>
<keyword evidence="1" id="KW-0805">Transcription regulation</keyword>
<dbReference type="InterPro" id="IPR051011">
    <property type="entry name" value="Metal_resp_trans_reg"/>
</dbReference>
<dbReference type="RefSeq" id="WP_202766550.1">
    <property type="nucleotide sequence ID" value="NZ_JAESWA010000017.1"/>
</dbReference>
<dbReference type="SMART" id="SM00418">
    <property type="entry name" value="HTH_ARSR"/>
    <property type="match status" value="1"/>
</dbReference>
<dbReference type="GO" id="GO:0003700">
    <property type="term" value="F:DNA-binding transcription factor activity"/>
    <property type="evidence" value="ECO:0007669"/>
    <property type="project" value="InterPro"/>
</dbReference>
<evidence type="ECO:0000256" key="2">
    <source>
        <dbReference type="ARBA" id="ARBA00023125"/>
    </source>
</evidence>
<keyword evidence="6" id="KW-1185">Reference proteome</keyword>
<dbReference type="PANTHER" id="PTHR43132:SF6">
    <property type="entry name" value="HTH-TYPE TRANSCRIPTIONAL REPRESSOR CZRA"/>
    <property type="match status" value="1"/>
</dbReference>
<keyword evidence="2" id="KW-0238">DNA-binding</keyword>
<accession>A0A937K286</accession>
<evidence type="ECO:0000259" key="4">
    <source>
        <dbReference type="PROSITE" id="PS50987"/>
    </source>
</evidence>
<evidence type="ECO:0000256" key="3">
    <source>
        <dbReference type="ARBA" id="ARBA00023163"/>
    </source>
</evidence>
<dbReference type="NCBIfam" id="NF033788">
    <property type="entry name" value="HTH_metalloreg"/>
    <property type="match status" value="1"/>
</dbReference>
<dbReference type="PANTHER" id="PTHR43132">
    <property type="entry name" value="ARSENICAL RESISTANCE OPERON REPRESSOR ARSR-RELATED"/>
    <property type="match status" value="1"/>
</dbReference>
<dbReference type="Gene3D" id="1.10.10.10">
    <property type="entry name" value="Winged helix-like DNA-binding domain superfamily/Winged helix DNA-binding domain"/>
    <property type="match status" value="1"/>
</dbReference>
<evidence type="ECO:0000313" key="5">
    <source>
        <dbReference type="EMBL" id="MBL4931181.1"/>
    </source>
</evidence>
<dbReference type="PRINTS" id="PR00778">
    <property type="entry name" value="HTHARSR"/>
</dbReference>
<feature type="domain" description="HTH arsR-type" evidence="4">
    <location>
        <begin position="11"/>
        <end position="104"/>
    </location>
</feature>
<reference evidence="5" key="1">
    <citation type="submission" date="2021-01" db="EMBL/GenBank/DDBJ databases">
        <title>Genome public.</title>
        <authorList>
            <person name="Liu C."/>
            <person name="Sun Q."/>
        </authorList>
    </citation>
    <scope>NUCLEOTIDE SEQUENCE</scope>
    <source>
        <strain evidence="5">YIM B02565</strain>
    </source>
</reference>
<dbReference type="SUPFAM" id="SSF46785">
    <property type="entry name" value="Winged helix' DNA-binding domain"/>
    <property type="match status" value="1"/>
</dbReference>
<keyword evidence="3" id="KW-0804">Transcription</keyword>
<sequence length="104" mass="11946">MERERDIEDILKQFKECIPFFSVLADEIRQNIIILLGQELEGLNVNMITERMPLSRPAISHHLKVLKQAGFVGSRKVGAENIYFLTLKEPIEKIKLLINSIEGN</sequence>
<name>A0A937K286_9CLOT</name>
<dbReference type="Pfam" id="PF01022">
    <property type="entry name" value="HTH_5"/>
    <property type="match status" value="1"/>
</dbReference>
<dbReference type="PROSITE" id="PS50987">
    <property type="entry name" value="HTH_ARSR_2"/>
    <property type="match status" value="1"/>
</dbReference>
<evidence type="ECO:0000256" key="1">
    <source>
        <dbReference type="ARBA" id="ARBA00023015"/>
    </source>
</evidence>
<dbReference type="InterPro" id="IPR011991">
    <property type="entry name" value="ArsR-like_HTH"/>
</dbReference>
<dbReference type="InterPro" id="IPR001845">
    <property type="entry name" value="HTH_ArsR_DNA-bd_dom"/>
</dbReference>
<organism evidence="5 6">
    <name type="scientific">Clostridium paridis</name>
    <dbReference type="NCBI Taxonomy" id="2803863"/>
    <lineage>
        <taxon>Bacteria</taxon>
        <taxon>Bacillati</taxon>
        <taxon>Bacillota</taxon>
        <taxon>Clostridia</taxon>
        <taxon>Eubacteriales</taxon>
        <taxon>Clostridiaceae</taxon>
        <taxon>Clostridium</taxon>
    </lineage>
</organism>
<dbReference type="Proteomes" id="UP000623681">
    <property type="component" value="Unassembled WGS sequence"/>
</dbReference>
<dbReference type="AlphaFoldDB" id="A0A937K286"/>
<evidence type="ECO:0000313" key="6">
    <source>
        <dbReference type="Proteomes" id="UP000623681"/>
    </source>
</evidence>
<dbReference type="GO" id="GO:0003677">
    <property type="term" value="F:DNA binding"/>
    <property type="evidence" value="ECO:0007669"/>
    <property type="project" value="UniProtKB-KW"/>
</dbReference>
<comment type="caution">
    <text evidence="5">The sequence shown here is derived from an EMBL/GenBank/DDBJ whole genome shotgun (WGS) entry which is preliminary data.</text>
</comment>
<dbReference type="CDD" id="cd00090">
    <property type="entry name" value="HTH_ARSR"/>
    <property type="match status" value="1"/>
</dbReference>
<protein>
    <submittedName>
        <fullName evidence="5">Winged helix-turn-helix transcriptional regulator</fullName>
    </submittedName>
</protein>
<gene>
    <name evidence="5" type="ORF">JK634_05135</name>
</gene>
<proteinExistence type="predicted"/>